<keyword evidence="7 12" id="KW-0472">Membrane</keyword>
<dbReference type="Proteomes" id="UP001217417">
    <property type="component" value="Unassembled WGS sequence"/>
</dbReference>
<keyword evidence="5 13" id="KW-0732">Signal</keyword>
<dbReference type="EC" id="3.2.1.101" evidence="4 11"/>
<evidence type="ECO:0000256" key="8">
    <source>
        <dbReference type="ARBA" id="ARBA00023180"/>
    </source>
</evidence>
<organism evidence="14 15">
    <name type="scientific">Lipomyces tetrasporus</name>
    <dbReference type="NCBI Taxonomy" id="54092"/>
    <lineage>
        <taxon>Eukaryota</taxon>
        <taxon>Fungi</taxon>
        <taxon>Dikarya</taxon>
        <taxon>Ascomycota</taxon>
        <taxon>Saccharomycotina</taxon>
        <taxon>Lipomycetes</taxon>
        <taxon>Lipomycetales</taxon>
        <taxon>Lipomycetaceae</taxon>
        <taxon>Lipomyces</taxon>
    </lineage>
</organism>
<comment type="caution">
    <text evidence="14">The sequence shown here is derived from an EMBL/GenBank/DDBJ whole genome shotgun (WGS) entry which is preliminary data.</text>
</comment>
<accession>A0AAD7QP60</accession>
<evidence type="ECO:0000313" key="15">
    <source>
        <dbReference type="Proteomes" id="UP001217417"/>
    </source>
</evidence>
<dbReference type="FunFam" id="1.50.10.20:FF:000006">
    <property type="entry name" value="Mannan endo-1,6-alpha-mannosidase"/>
    <property type="match status" value="1"/>
</dbReference>
<evidence type="ECO:0000256" key="4">
    <source>
        <dbReference type="ARBA" id="ARBA00012350"/>
    </source>
</evidence>
<protein>
    <recommendedName>
        <fullName evidence="4 11">Mannan endo-1,6-alpha-mannosidase</fullName>
        <ecNumber evidence="4 11">3.2.1.101</ecNumber>
    </recommendedName>
</protein>
<gene>
    <name evidence="14" type="ORF">POJ06DRAFT_225953</name>
</gene>
<evidence type="ECO:0000256" key="5">
    <source>
        <dbReference type="ARBA" id="ARBA00022729"/>
    </source>
</evidence>
<dbReference type="PIRSF" id="PIRSF016302">
    <property type="entry name" value="Man_a_manosd"/>
    <property type="match status" value="1"/>
</dbReference>
<evidence type="ECO:0000256" key="10">
    <source>
        <dbReference type="ARBA" id="ARBA00023316"/>
    </source>
</evidence>
<dbReference type="SUPFAM" id="SSF48208">
    <property type="entry name" value="Six-hairpin glycosidases"/>
    <property type="match status" value="1"/>
</dbReference>
<keyword evidence="15" id="KW-1185">Reference proteome</keyword>
<dbReference type="GO" id="GO:0008496">
    <property type="term" value="F:mannan endo-1,6-alpha-mannosidase activity"/>
    <property type="evidence" value="ECO:0007669"/>
    <property type="project" value="UniProtKB-UniRule"/>
</dbReference>
<feature type="chain" id="PRO_5042013057" description="Mannan endo-1,6-alpha-mannosidase" evidence="13">
    <location>
        <begin position="30"/>
        <end position="458"/>
    </location>
</feature>
<dbReference type="PANTHER" id="PTHR12145:SF36">
    <property type="entry name" value="MANNAN ENDO-1,6-ALPHA-MANNOSIDASE DCW1"/>
    <property type="match status" value="1"/>
</dbReference>
<keyword evidence="6 11" id="KW-0378">Hydrolase</keyword>
<name>A0AAD7QP60_9ASCO</name>
<evidence type="ECO:0000256" key="12">
    <source>
        <dbReference type="SAM" id="Phobius"/>
    </source>
</evidence>
<feature type="signal peptide" evidence="13">
    <location>
        <begin position="1"/>
        <end position="29"/>
    </location>
</feature>
<dbReference type="GO" id="GO:0009272">
    <property type="term" value="P:fungal-type cell wall biogenesis"/>
    <property type="evidence" value="ECO:0007669"/>
    <property type="project" value="TreeGrafter"/>
</dbReference>
<feature type="transmembrane region" description="Helical" evidence="12">
    <location>
        <begin position="436"/>
        <end position="456"/>
    </location>
</feature>
<evidence type="ECO:0000313" key="14">
    <source>
        <dbReference type="EMBL" id="KAJ8098914.1"/>
    </source>
</evidence>
<reference evidence="14" key="1">
    <citation type="submission" date="2023-03" db="EMBL/GenBank/DDBJ databases">
        <title>Near-Complete genome sequence of Lipomyces tetrasporous NRRL Y-64009, an oleaginous yeast capable of growing on lignocellulosic hydrolysates.</title>
        <authorList>
            <consortium name="Lawrence Berkeley National Laboratory"/>
            <person name="Jagtap S.S."/>
            <person name="Liu J.-J."/>
            <person name="Walukiewicz H.E."/>
            <person name="Pangilinan J."/>
            <person name="Lipzen A."/>
            <person name="Ahrendt S."/>
            <person name="Koriabine M."/>
            <person name="Cobaugh K."/>
            <person name="Salamov A."/>
            <person name="Yoshinaga Y."/>
            <person name="Ng V."/>
            <person name="Daum C."/>
            <person name="Grigoriev I.V."/>
            <person name="Slininger P.J."/>
            <person name="Dien B.S."/>
            <person name="Jin Y.-S."/>
            <person name="Rao C.V."/>
        </authorList>
    </citation>
    <scope>NUCLEOTIDE SEQUENCE</scope>
    <source>
        <strain evidence="14">NRRL Y-64009</strain>
    </source>
</reference>
<dbReference type="GO" id="GO:0012505">
    <property type="term" value="C:endomembrane system"/>
    <property type="evidence" value="ECO:0007669"/>
    <property type="project" value="UniProtKB-SubCell"/>
</dbReference>
<proteinExistence type="inferred from homology"/>
<dbReference type="GeneID" id="80880879"/>
<evidence type="ECO:0000256" key="11">
    <source>
        <dbReference type="PIRNR" id="PIRNR016302"/>
    </source>
</evidence>
<dbReference type="Gene3D" id="1.50.10.20">
    <property type="match status" value="1"/>
</dbReference>
<evidence type="ECO:0000256" key="9">
    <source>
        <dbReference type="ARBA" id="ARBA00023295"/>
    </source>
</evidence>
<keyword evidence="9 11" id="KW-0326">Glycosidase</keyword>
<dbReference type="InterPro" id="IPR008928">
    <property type="entry name" value="6-hairpin_glycosidase_sf"/>
</dbReference>
<comment type="similarity">
    <text evidence="3 11">Belongs to the glycosyl hydrolase 76 family.</text>
</comment>
<evidence type="ECO:0000256" key="13">
    <source>
        <dbReference type="SAM" id="SignalP"/>
    </source>
</evidence>
<keyword evidence="12" id="KW-1133">Transmembrane helix</keyword>
<evidence type="ECO:0000256" key="3">
    <source>
        <dbReference type="ARBA" id="ARBA00009699"/>
    </source>
</evidence>
<dbReference type="InterPro" id="IPR005198">
    <property type="entry name" value="Glyco_hydro_76"/>
</dbReference>
<dbReference type="PANTHER" id="PTHR12145">
    <property type="entry name" value="MANNAN ENDO-1,6-ALPHA-MANNOSIDASE DCW1"/>
    <property type="match status" value="1"/>
</dbReference>
<dbReference type="InterPro" id="IPR014480">
    <property type="entry name" value="Mannan-1_6-alpha_mannosidase"/>
</dbReference>
<evidence type="ECO:0000256" key="7">
    <source>
        <dbReference type="ARBA" id="ARBA00023136"/>
    </source>
</evidence>
<dbReference type="GO" id="GO:0016052">
    <property type="term" value="P:carbohydrate catabolic process"/>
    <property type="evidence" value="ECO:0007669"/>
    <property type="project" value="InterPro"/>
</dbReference>
<keyword evidence="8" id="KW-0325">Glycoprotein</keyword>
<keyword evidence="12" id="KW-0812">Transmembrane</keyword>
<evidence type="ECO:0000256" key="1">
    <source>
        <dbReference type="ARBA" id="ARBA00001452"/>
    </source>
</evidence>
<comment type="catalytic activity">
    <reaction evidence="1 11">
        <text>Random hydrolysis of (1-&gt;6)-alpha-D-mannosidic linkages in unbranched (1-&gt;6)-mannans.</text>
        <dbReference type="EC" id="3.2.1.101"/>
    </reaction>
</comment>
<dbReference type="EMBL" id="JARPMG010000008">
    <property type="protein sequence ID" value="KAJ8098914.1"/>
    <property type="molecule type" value="Genomic_DNA"/>
</dbReference>
<dbReference type="RefSeq" id="XP_056042364.1">
    <property type="nucleotide sequence ID" value="XM_056185713.1"/>
</dbReference>
<dbReference type="AlphaFoldDB" id="A0AAD7QP60"/>
<dbReference type="Pfam" id="PF03663">
    <property type="entry name" value="Glyco_hydro_76"/>
    <property type="match status" value="1"/>
</dbReference>
<sequence length="458" mass="51406">MRVNMARMVAFHWCFCILLCSALFHRARAIDIDVNNVDSIKNAAWVFSHGVMDYYNGNQTGGTLGKFSWPYYWWEAGAAWGSMLDYWFYTGDTTYNQILTEALLANVGPNHDFMPKSEVTTEGNDDQAFWGFTVMAAAERNFTNPSHDQPQWLELSEIVFWSMAERWDTAACNGGLRWQIFQFNNGYDYKNTISNAGLFLMAARLARYTGNATYVGWAERTWDWVEQVGFLDTDYYYFYDGASSTDNCTDIKKYQWSYNAASFLAGAAYLYNFTQSEVWGNRTQNVLEGLHIFFDDDRGGVMFEVACERVQKCNTDQQSFKAYLSRFMGLTAILAPWTYDTIYAHLVNTTVNGITQSCTGGRDGVTCGTSWLVEGWDNTWGLGQQMSALETVQNLLINQVPAPYTATTGGSSPGGNGGRRQTGYVTTGIVSTGDRAGAGILTSIVLLMMLGAAWWITM</sequence>
<evidence type="ECO:0000256" key="2">
    <source>
        <dbReference type="ARBA" id="ARBA00004308"/>
    </source>
</evidence>
<evidence type="ECO:0000256" key="6">
    <source>
        <dbReference type="ARBA" id="ARBA00022801"/>
    </source>
</evidence>
<comment type="subcellular location">
    <subcellularLocation>
        <location evidence="2">Endomembrane system</location>
    </subcellularLocation>
</comment>
<dbReference type="GO" id="GO:0071555">
    <property type="term" value="P:cell wall organization"/>
    <property type="evidence" value="ECO:0007669"/>
    <property type="project" value="UniProtKB-KW"/>
</dbReference>
<keyword evidence="10" id="KW-0961">Cell wall biogenesis/degradation</keyword>